<dbReference type="RefSeq" id="WP_087999207.1">
    <property type="nucleotide sequence ID" value="NZ_BMHB01000001.1"/>
</dbReference>
<dbReference type="AlphaFoldDB" id="A0A8J3EUH0"/>
<keyword evidence="3" id="KW-1185">Reference proteome</keyword>
<evidence type="ECO:0000256" key="1">
    <source>
        <dbReference type="SAM" id="Phobius"/>
    </source>
</evidence>
<proteinExistence type="predicted"/>
<organism evidence="2 3">
    <name type="scientific">Gottfriedia solisilvae</name>
    <dbReference type="NCBI Taxonomy" id="1516104"/>
    <lineage>
        <taxon>Bacteria</taxon>
        <taxon>Bacillati</taxon>
        <taxon>Bacillota</taxon>
        <taxon>Bacilli</taxon>
        <taxon>Bacillales</taxon>
        <taxon>Bacillaceae</taxon>
        <taxon>Gottfriedia</taxon>
    </lineage>
</organism>
<keyword evidence="1" id="KW-1133">Transmembrane helix</keyword>
<evidence type="ECO:0000313" key="3">
    <source>
        <dbReference type="Proteomes" id="UP000626244"/>
    </source>
</evidence>
<keyword evidence="1" id="KW-0812">Transmembrane</keyword>
<accession>A0A8J3EUH0</accession>
<dbReference type="EMBL" id="BMHB01000001">
    <property type="protein sequence ID" value="GGI11836.1"/>
    <property type="molecule type" value="Genomic_DNA"/>
</dbReference>
<keyword evidence="1" id="KW-0472">Membrane</keyword>
<reference evidence="3" key="1">
    <citation type="journal article" date="2019" name="Int. J. Syst. Evol. Microbiol.">
        <title>The Global Catalogue of Microorganisms (GCM) 10K type strain sequencing project: providing services to taxonomists for standard genome sequencing and annotation.</title>
        <authorList>
            <consortium name="The Broad Institute Genomics Platform"/>
            <consortium name="The Broad Institute Genome Sequencing Center for Infectious Disease"/>
            <person name="Wu L."/>
            <person name="Ma J."/>
        </authorList>
    </citation>
    <scope>NUCLEOTIDE SEQUENCE [LARGE SCALE GENOMIC DNA]</scope>
    <source>
        <strain evidence="3">CGMCC 1.14993</strain>
    </source>
</reference>
<protein>
    <submittedName>
        <fullName evidence="2">Uncharacterized protein</fullName>
    </submittedName>
</protein>
<comment type="caution">
    <text evidence="2">The sequence shown here is derived from an EMBL/GenBank/DDBJ whole genome shotgun (WGS) entry which is preliminary data.</text>
</comment>
<evidence type="ECO:0000313" key="2">
    <source>
        <dbReference type="EMBL" id="GGI11836.1"/>
    </source>
</evidence>
<name>A0A8J3EUH0_9BACI</name>
<sequence>MKKSVGAIYVLISLFMFFLIPLVESLSKTICNSSAICLNSDNNYAQIEGVIWIPIITLLIGVCIIFSNELTKWFKLK</sequence>
<dbReference type="OrthoDB" id="9920354at2"/>
<dbReference type="Proteomes" id="UP000626244">
    <property type="component" value="Unassembled WGS sequence"/>
</dbReference>
<feature type="transmembrane region" description="Helical" evidence="1">
    <location>
        <begin position="49"/>
        <end position="67"/>
    </location>
</feature>
<gene>
    <name evidence="2" type="ORF">GCM10007380_09840</name>
</gene>